<protein>
    <submittedName>
        <fullName evidence="2">Uncharacterized protein</fullName>
    </submittedName>
</protein>
<dbReference type="Proteomes" id="UP000814176">
    <property type="component" value="Unassembled WGS sequence"/>
</dbReference>
<feature type="region of interest" description="Disordered" evidence="1">
    <location>
        <begin position="183"/>
        <end position="203"/>
    </location>
</feature>
<dbReference type="RefSeq" id="XP_047776721.1">
    <property type="nucleotide sequence ID" value="XM_047916670.1"/>
</dbReference>
<feature type="compositionally biased region" description="Basic residues" evidence="1">
    <location>
        <begin position="191"/>
        <end position="200"/>
    </location>
</feature>
<accession>A0ABQ8KAV2</accession>
<name>A0ABQ8KAV2_9APHY</name>
<proteinExistence type="predicted"/>
<dbReference type="GeneID" id="71997402"/>
<evidence type="ECO:0000256" key="1">
    <source>
        <dbReference type="SAM" id="MobiDB-lite"/>
    </source>
</evidence>
<gene>
    <name evidence="2" type="ORF">C8Q71DRAFT_158580</name>
</gene>
<dbReference type="EMBL" id="JADCUA010000016">
    <property type="protein sequence ID" value="KAH9834065.1"/>
    <property type="molecule type" value="Genomic_DNA"/>
</dbReference>
<comment type="caution">
    <text evidence="2">The sequence shown here is derived from an EMBL/GenBank/DDBJ whole genome shotgun (WGS) entry which is preliminary data.</text>
</comment>
<keyword evidence="3" id="KW-1185">Reference proteome</keyword>
<evidence type="ECO:0000313" key="3">
    <source>
        <dbReference type="Proteomes" id="UP000814176"/>
    </source>
</evidence>
<organism evidence="2 3">
    <name type="scientific">Rhodofomes roseus</name>
    <dbReference type="NCBI Taxonomy" id="34475"/>
    <lineage>
        <taxon>Eukaryota</taxon>
        <taxon>Fungi</taxon>
        <taxon>Dikarya</taxon>
        <taxon>Basidiomycota</taxon>
        <taxon>Agaricomycotina</taxon>
        <taxon>Agaricomycetes</taxon>
        <taxon>Polyporales</taxon>
        <taxon>Rhodofomes</taxon>
    </lineage>
</organism>
<reference evidence="2 3" key="1">
    <citation type="journal article" date="2021" name="Environ. Microbiol.">
        <title>Gene family expansions and transcriptome signatures uncover fungal adaptations to wood decay.</title>
        <authorList>
            <person name="Hage H."/>
            <person name="Miyauchi S."/>
            <person name="Viragh M."/>
            <person name="Drula E."/>
            <person name="Min B."/>
            <person name="Chaduli D."/>
            <person name="Navarro D."/>
            <person name="Favel A."/>
            <person name="Norest M."/>
            <person name="Lesage-Meessen L."/>
            <person name="Balint B."/>
            <person name="Merenyi Z."/>
            <person name="de Eugenio L."/>
            <person name="Morin E."/>
            <person name="Martinez A.T."/>
            <person name="Baldrian P."/>
            <person name="Stursova M."/>
            <person name="Martinez M.J."/>
            <person name="Novotny C."/>
            <person name="Magnuson J.K."/>
            <person name="Spatafora J.W."/>
            <person name="Maurice S."/>
            <person name="Pangilinan J."/>
            <person name="Andreopoulos W."/>
            <person name="LaButti K."/>
            <person name="Hundley H."/>
            <person name="Na H."/>
            <person name="Kuo A."/>
            <person name="Barry K."/>
            <person name="Lipzen A."/>
            <person name="Henrissat B."/>
            <person name="Riley R."/>
            <person name="Ahrendt S."/>
            <person name="Nagy L.G."/>
            <person name="Grigoriev I.V."/>
            <person name="Martin F."/>
            <person name="Rosso M.N."/>
        </authorList>
    </citation>
    <scope>NUCLEOTIDE SEQUENCE [LARGE SCALE GENOMIC DNA]</scope>
    <source>
        <strain evidence="2 3">CIRM-BRFM 1785</strain>
    </source>
</reference>
<feature type="compositionally biased region" description="Basic residues" evidence="1">
    <location>
        <begin position="18"/>
        <end position="27"/>
    </location>
</feature>
<sequence length="351" mass="38865">MRKLAASPPTPAMPAFPPRRHFARIHRGAPSGRASPPTSSRPLPHAPRRITTPVGTDGSTRPLSSPRRRLDMHLCTGHVAVRCSVATTQERPPLRAHTRSEDVQCTYVPFRVLACPMSDLRYPTRHVRIPGPRRGTRLRRIARVRTARMQHAPSVGNGSVRGTSRRAMFSAAGRLGATRTARRGPWVTTSHRARRRHVARRSTSYVQYPSRQIANTYFQSFADGRHSGGCISDLYTVPAPRASTQACACNESPGARQGVDIREDEARSSKEGQGHAVSGEVCWQAGQDEDSGIQKGEARMRHARNGEGRLCAQGMKNGVTETRTCTHNTEARMRYARCRTSRHDMPTARTM</sequence>
<feature type="compositionally biased region" description="Pro residues" evidence="1">
    <location>
        <begin position="8"/>
        <end position="17"/>
    </location>
</feature>
<evidence type="ECO:0000313" key="2">
    <source>
        <dbReference type="EMBL" id="KAH9834065.1"/>
    </source>
</evidence>
<feature type="region of interest" description="Disordered" evidence="1">
    <location>
        <begin position="1"/>
        <end position="67"/>
    </location>
</feature>